<accession>A0A485PHD2</accession>
<organism evidence="1 2">
    <name type="scientific">Lynx pardinus</name>
    <name type="common">Iberian lynx</name>
    <name type="synonym">Felis pardina</name>
    <dbReference type="NCBI Taxonomy" id="191816"/>
    <lineage>
        <taxon>Eukaryota</taxon>
        <taxon>Metazoa</taxon>
        <taxon>Chordata</taxon>
        <taxon>Craniata</taxon>
        <taxon>Vertebrata</taxon>
        <taxon>Euteleostomi</taxon>
        <taxon>Mammalia</taxon>
        <taxon>Eutheria</taxon>
        <taxon>Laurasiatheria</taxon>
        <taxon>Carnivora</taxon>
        <taxon>Feliformia</taxon>
        <taxon>Felidae</taxon>
        <taxon>Felinae</taxon>
        <taxon>Lynx</taxon>
    </lineage>
</organism>
<proteinExistence type="predicted"/>
<sequence>MKTAHDGSIQVCHISNRFVIPLPGEATWDSYATTTRTAFTPKTGAVPALIRRKGIRRLGYTYSLSDPIPNQTQYNDEYVWKSCSKEDWIKTGTSRGVRSQIPRPSQDFFLWTLPQGQSTASIKSHLPWKIAATKEEVRKAIANQFISSTRRDFVDTAKAQEIQESSQMSLGQKKLLPRPADTEFRRNYQVPAKIPELQDFSFSYGCYSSLPVASQGLAPPCLSLPYVPLVPSVLYSHMRNQERTKKRTTYQSDYGKTYPDFLVILNSVTPSQITEYLQSLSYKDRQILDRFIRSHCGVDMGQENNGNGSNEEN</sequence>
<name>A0A485PHD2_LYNPA</name>
<evidence type="ECO:0000313" key="2">
    <source>
        <dbReference type="Proteomes" id="UP000386466"/>
    </source>
</evidence>
<protein>
    <submittedName>
        <fullName evidence="1">Uncharacterized protein</fullName>
    </submittedName>
</protein>
<gene>
    <name evidence="1" type="ORF">LYPA_23C019466</name>
</gene>
<dbReference type="PANTHER" id="PTHR33769:SF1">
    <property type="entry name" value="TESTIS-EXPRESSED PROTEIN 26"/>
    <property type="match status" value="1"/>
</dbReference>
<dbReference type="PANTHER" id="PTHR33769">
    <property type="entry name" value="TESTIS-EXPRESSED PROTEIN 26 ISOFORM X3"/>
    <property type="match status" value="1"/>
</dbReference>
<dbReference type="AlphaFoldDB" id="A0A485PHD2"/>
<reference evidence="1 2" key="1">
    <citation type="submission" date="2019-01" db="EMBL/GenBank/DDBJ databases">
        <authorList>
            <person name="Alioto T."/>
            <person name="Alioto T."/>
        </authorList>
    </citation>
    <scope>NUCLEOTIDE SEQUENCE [LARGE SCALE GENOMIC DNA]</scope>
</reference>
<dbReference type="EMBL" id="CAAGRJ010038381">
    <property type="protein sequence ID" value="VFV46041.1"/>
    <property type="molecule type" value="Genomic_DNA"/>
</dbReference>
<evidence type="ECO:0000313" key="1">
    <source>
        <dbReference type="EMBL" id="VFV46041.1"/>
    </source>
</evidence>
<dbReference type="GO" id="GO:0005737">
    <property type="term" value="C:cytoplasm"/>
    <property type="evidence" value="ECO:0007669"/>
    <property type="project" value="TreeGrafter"/>
</dbReference>
<keyword evidence="2" id="KW-1185">Reference proteome</keyword>
<dbReference type="InterPro" id="IPR043460">
    <property type="entry name" value="MEDAG/TEX26"/>
</dbReference>
<dbReference type="Proteomes" id="UP000386466">
    <property type="component" value="Unassembled WGS sequence"/>
</dbReference>